<dbReference type="Proteomes" id="UP000509448">
    <property type="component" value="Chromosome"/>
</dbReference>
<dbReference type="GeneID" id="55584352"/>
<dbReference type="InterPro" id="IPR020846">
    <property type="entry name" value="MFS_dom"/>
</dbReference>
<name>A0A4P2VEP6_9ARCH</name>
<dbReference type="Gene3D" id="1.20.1250.20">
    <property type="entry name" value="MFS general substrate transporter like domains"/>
    <property type="match status" value="1"/>
</dbReference>
<feature type="domain" description="Major facilitator superfamily (MFS) profile" evidence="6">
    <location>
        <begin position="13"/>
        <end position="419"/>
    </location>
</feature>
<dbReference type="PROSITE" id="PS50850">
    <property type="entry name" value="MFS"/>
    <property type="match status" value="1"/>
</dbReference>
<dbReference type="AlphaFoldDB" id="A0A4P2VEP6"/>
<feature type="transmembrane region" description="Helical" evidence="5">
    <location>
        <begin position="82"/>
        <end position="100"/>
    </location>
</feature>
<dbReference type="PROSITE" id="PS00216">
    <property type="entry name" value="SUGAR_TRANSPORT_1"/>
    <property type="match status" value="1"/>
</dbReference>
<feature type="transmembrane region" description="Helical" evidence="5">
    <location>
        <begin position="365"/>
        <end position="387"/>
    </location>
</feature>
<protein>
    <submittedName>
        <fullName evidence="7">Inorganic phosphate transporter</fullName>
    </submittedName>
</protein>
<evidence type="ECO:0000256" key="4">
    <source>
        <dbReference type="ARBA" id="ARBA00023136"/>
    </source>
</evidence>
<dbReference type="PANTHER" id="PTHR23508:SF10">
    <property type="entry name" value="CARBOXYLIC ACID TRANSPORTER PROTEIN HOMOLOG"/>
    <property type="match status" value="1"/>
</dbReference>
<dbReference type="InterPro" id="IPR005829">
    <property type="entry name" value="Sugar_transporter_CS"/>
</dbReference>
<evidence type="ECO:0000256" key="5">
    <source>
        <dbReference type="SAM" id="Phobius"/>
    </source>
</evidence>
<dbReference type="InterPro" id="IPR005828">
    <property type="entry name" value="MFS_sugar_transport-like"/>
</dbReference>
<organism evidence="7 8">
    <name type="scientific">Conexivisphaera calida</name>
    <dbReference type="NCBI Taxonomy" id="1874277"/>
    <lineage>
        <taxon>Archaea</taxon>
        <taxon>Nitrososphaerota</taxon>
        <taxon>Conexivisphaeria</taxon>
        <taxon>Conexivisphaerales</taxon>
        <taxon>Conexivisphaeraceae</taxon>
        <taxon>Conexivisphaera</taxon>
    </lineage>
</organism>
<keyword evidence="2 5" id="KW-0812">Transmembrane</keyword>
<proteinExistence type="predicted"/>
<feature type="transmembrane region" description="Helical" evidence="5">
    <location>
        <begin position="239"/>
        <end position="260"/>
    </location>
</feature>
<evidence type="ECO:0000313" key="7">
    <source>
        <dbReference type="EMBL" id="BBE41923.1"/>
    </source>
</evidence>
<dbReference type="PROSITE" id="PS00217">
    <property type="entry name" value="SUGAR_TRANSPORT_2"/>
    <property type="match status" value="1"/>
</dbReference>
<dbReference type="SUPFAM" id="SSF103473">
    <property type="entry name" value="MFS general substrate transporter"/>
    <property type="match status" value="1"/>
</dbReference>
<evidence type="ECO:0000256" key="2">
    <source>
        <dbReference type="ARBA" id="ARBA00022692"/>
    </source>
</evidence>
<feature type="transmembrane region" description="Helical" evidence="5">
    <location>
        <begin position="12"/>
        <end position="39"/>
    </location>
</feature>
<evidence type="ECO:0000256" key="3">
    <source>
        <dbReference type="ARBA" id="ARBA00022989"/>
    </source>
</evidence>
<evidence type="ECO:0000259" key="6">
    <source>
        <dbReference type="PROSITE" id="PS50850"/>
    </source>
</evidence>
<dbReference type="GO" id="GO:0046943">
    <property type="term" value="F:carboxylic acid transmembrane transporter activity"/>
    <property type="evidence" value="ECO:0007669"/>
    <property type="project" value="TreeGrafter"/>
</dbReference>
<gene>
    <name evidence="7" type="ORF">NAS2_0534</name>
</gene>
<dbReference type="KEGG" id="ccai:NAS2_0534"/>
<dbReference type="InterPro" id="IPR036259">
    <property type="entry name" value="MFS_trans_sf"/>
</dbReference>
<feature type="transmembrane region" description="Helical" evidence="5">
    <location>
        <begin position="51"/>
        <end position="70"/>
    </location>
</feature>
<dbReference type="PANTHER" id="PTHR23508">
    <property type="entry name" value="CARBOXYLIC ACID TRANSPORTER PROTEIN HOMOLOG"/>
    <property type="match status" value="1"/>
</dbReference>
<keyword evidence="4 5" id="KW-0472">Membrane</keyword>
<feature type="transmembrane region" description="Helical" evidence="5">
    <location>
        <begin position="272"/>
        <end position="297"/>
    </location>
</feature>
<dbReference type="GO" id="GO:0005886">
    <property type="term" value="C:plasma membrane"/>
    <property type="evidence" value="ECO:0007669"/>
    <property type="project" value="TreeGrafter"/>
</dbReference>
<feature type="transmembrane region" description="Helical" evidence="5">
    <location>
        <begin position="304"/>
        <end position="324"/>
    </location>
</feature>
<accession>A0A4P2VEP6</accession>
<sequence>MASTGLTRRQWFIGTMGATGVLLDGYDLSVISFSALLISSVYHVPTSGLEYALLLSSALIGMAVGGVAFGRMADLLGRKTMFVVDLLMFVVFGALSAVAANIVEVIVFRALMGIGIGADYPISSSLIAELSPRRSRGMLLMYGMMFYWLGAFVSGIVNYLALPLGPELSWRVALGVGAIIAAPIIAARWLIPESARWLAAVGRVEDARQVAGEVWGTREVPEQRAAGMRDLLGRYRKPLIYVLLTWFAFDVGSYGLGFYTPTLYYELGIKSLPTIALFTAFTAPFPIISYIVLMLIIDRMGRRIPTVVGFGVMAAVLALLAPLVRITPYLLFPLYVTFAALEQWPGGILTFAYSVEPFPTKIRGIVQGLGTAVSRVGALMGILAFPYVKSYGLVYGTTFFLAFVLVGLIATILMAPETAGRSLEEIS</sequence>
<keyword evidence="3 5" id="KW-1133">Transmembrane helix</keyword>
<comment type="subcellular location">
    <subcellularLocation>
        <location evidence="1">Membrane</location>
        <topology evidence="1">Multi-pass membrane protein</topology>
    </subcellularLocation>
</comment>
<feature type="transmembrane region" description="Helical" evidence="5">
    <location>
        <begin position="168"/>
        <end position="191"/>
    </location>
</feature>
<feature type="transmembrane region" description="Helical" evidence="5">
    <location>
        <begin position="393"/>
        <end position="415"/>
    </location>
</feature>
<evidence type="ECO:0000256" key="1">
    <source>
        <dbReference type="ARBA" id="ARBA00004141"/>
    </source>
</evidence>
<dbReference type="RefSeq" id="WP_174448212.1">
    <property type="nucleotide sequence ID" value="NZ_AP018732.1"/>
</dbReference>
<reference evidence="7 8" key="1">
    <citation type="journal article" date="2019" name="ISME J.">
        <title>Isolation and characterization of a thermophilic sulfur- and iron-reducing thaumarchaeote from a terrestrial acidic hot spring.</title>
        <authorList>
            <person name="Kato S."/>
            <person name="Itoh T."/>
            <person name="Yuki M."/>
            <person name="Nagamori M."/>
            <person name="Ohnishi M."/>
            <person name="Uematsu K."/>
            <person name="Suzuki K."/>
            <person name="Takashina T."/>
            <person name="Ohkuma M."/>
        </authorList>
    </citation>
    <scope>NUCLEOTIDE SEQUENCE [LARGE SCALE GENOMIC DNA]</scope>
    <source>
        <strain evidence="7 8">NAS-02</strain>
    </source>
</reference>
<dbReference type="EMBL" id="AP018732">
    <property type="protein sequence ID" value="BBE41923.1"/>
    <property type="molecule type" value="Genomic_DNA"/>
</dbReference>
<feature type="transmembrane region" description="Helical" evidence="5">
    <location>
        <begin position="139"/>
        <end position="162"/>
    </location>
</feature>
<evidence type="ECO:0000313" key="8">
    <source>
        <dbReference type="Proteomes" id="UP000509448"/>
    </source>
</evidence>
<dbReference type="OrthoDB" id="117970at2157"/>
<keyword evidence="8" id="KW-1185">Reference proteome</keyword>
<dbReference type="Pfam" id="PF00083">
    <property type="entry name" value="Sugar_tr"/>
    <property type="match status" value="1"/>
</dbReference>
<dbReference type="CDD" id="cd17316">
    <property type="entry name" value="MFS_SV2_like"/>
    <property type="match status" value="1"/>
</dbReference>